<keyword evidence="4 12" id="KW-0349">Heme</keyword>
<dbReference type="PANTHER" id="PTHR46300:SF2">
    <property type="entry name" value="CYTOCHROME P450 MONOOXYGENASE ALNH-RELATED"/>
    <property type="match status" value="1"/>
</dbReference>
<dbReference type="Gene3D" id="1.10.630.10">
    <property type="entry name" value="Cytochrome P450"/>
    <property type="match status" value="2"/>
</dbReference>
<comment type="subcellular location">
    <subcellularLocation>
        <location evidence="2">Membrane</location>
    </subcellularLocation>
</comment>
<keyword evidence="9 12" id="KW-0408">Iron</keyword>
<evidence type="ECO:0000256" key="11">
    <source>
        <dbReference type="ARBA" id="ARBA00023136"/>
    </source>
</evidence>
<evidence type="ECO:0000256" key="3">
    <source>
        <dbReference type="ARBA" id="ARBA00010617"/>
    </source>
</evidence>
<reference evidence="13 14" key="1">
    <citation type="submission" date="2016-10" db="EMBL/GenBank/DDBJ databases">
        <title>Genome sequence of the basidiomycete white-rot fungus Trametes pubescens.</title>
        <authorList>
            <person name="Makela M.R."/>
            <person name="Granchi Z."/>
            <person name="Peng M."/>
            <person name="De Vries R.P."/>
            <person name="Grigoriev I."/>
            <person name="Riley R."/>
            <person name="Hilden K."/>
        </authorList>
    </citation>
    <scope>NUCLEOTIDE SEQUENCE [LARGE SCALE GENOMIC DNA]</scope>
    <source>
        <strain evidence="13 14">FBCC735</strain>
    </source>
</reference>
<keyword evidence="6 12" id="KW-0479">Metal-binding</keyword>
<dbReference type="Proteomes" id="UP000184267">
    <property type="component" value="Unassembled WGS sequence"/>
</dbReference>
<evidence type="ECO:0000256" key="7">
    <source>
        <dbReference type="ARBA" id="ARBA00022989"/>
    </source>
</evidence>
<keyword evidence="8 12" id="KW-0560">Oxidoreductase</keyword>
<comment type="cofactor">
    <cofactor evidence="1">
        <name>heme</name>
        <dbReference type="ChEBI" id="CHEBI:30413"/>
    </cofactor>
</comment>
<evidence type="ECO:0000256" key="5">
    <source>
        <dbReference type="ARBA" id="ARBA00022692"/>
    </source>
</evidence>
<comment type="caution">
    <text evidence="13">The sequence shown here is derived from an EMBL/GenBank/DDBJ whole genome shotgun (WGS) entry which is preliminary data.</text>
</comment>
<evidence type="ECO:0000256" key="1">
    <source>
        <dbReference type="ARBA" id="ARBA00001971"/>
    </source>
</evidence>
<accession>A0A1M2VU86</accession>
<evidence type="ECO:0000256" key="10">
    <source>
        <dbReference type="ARBA" id="ARBA00023033"/>
    </source>
</evidence>
<dbReference type="EMBL" id="MNAD01000687">
    <property type="protein sequence ID" value="OJT11092.1"/>
    <property type="molecule type" value="Genomic_DNA"/>
</dbReference>
<dbReference type="PROSITE" id="PS00086">
    <property type="entry name" value="CYTOCHROME_P450"/>
    <property type="match status" value="1"/>
</dbReference>
<dbReference type="PANTHER" id="PTHR46300">
    <property type="entry name" value="P450, PUTATIVE (EUROFUNG)-RELATED-RELATED"/>
    <property type="match status" value="1"/>
</dbReference>
<keyword evidence="10 12" id="KW-0503">Monooxygenase</keyword>
<dbReference type="GO" id="GO:0020037">
    <property type="term" value="F:heme binding"/>
    <property type="evidence" value="ECO:0007669"/>
    <property type="project" value="InterPro"/>
</dbReference>
<evidence type="ECO:0000256" key="4">
    <source>
        <dbReference type="ARBA" id="ARBA00022617"/>
    </source>
</evidence>
<dbReference type="AlphaFoldDB" id="A0A1M2VU86"/>
<dbReference type="GO" id="GO:0005506">
    <property type="term" value="F:iron ion binding"/>
    <property type="evidence" value="ECO:0007669"/>
    <property type="project" value="InterPro"/>
</dbReference>
<evidence type="ECO:0000256" key="9">
    <source>
        <dbReference type="ARBA" id="ARBA00023004"/>
    </source>
</evidence>
<dbReference type="Pfam" id="PF00067">
    <property type="entry name" value="p450"/>
    <property type="match status" value="2"/>
</dbReference>
<proteinExistence type="inferred from homology"/>
<evidence type="ECO:0000256" key="6">
    <source>
        <dbReference type="ARBA" id="ARBA00022723"/>
    </source>
</evidence>
<evidence type="ECO:0000256" key="2">
    <source>
        <dbReference type="ARBA" id="ARBA00004370"/>
    </source>
</evidence>
<keyword evidence="14" id="KW-1185">Reference proteome</keyword>
<gene>
    <name evidence="13" type="ORF">TRAPUB_12376</name>
</gene>
<keyword evidence="7" id="KW-1133">Transmembrane helix</keyword>
<sequence length="192" mass="21569">MRSIVDRFLAAIMLEITYGRRVQSLDDELVRLAERGMDGTNEAGRPGAVPVDFFPILARNRSALLKAQEEIDRVVGRDRLPEFSDRDSLPYTNALLEEVYRAMTRDTKHYPEPEEFRPERHLRSKLPGSKALLPSSFVFGFGRRVCAGQNLADASMWLAIANIVALFDVCKAIDDAGKEVTPPAEFLPGFTR</sequence>
<evidence type="ECO:0000256" key="8">
    <source>
        <dbReference type="ARBA" id="ARBA00023002"/>
    </source>
</evidence>
<dbReference type="InterPro" id="IPR001128">
    <property type="entry name" value="Cyt_P450"/>
</dbReference>
<dbReference type="GO" id="GO:0016020">
    <property type="term" value="C:membrane"/>
    <property type="evidence" value="ECO:0007669"/>
    <property type="project" value="UniProtKB-SubCell"/>
</dbReference>
<evidence type="ECO:0000313" key="13">
    <source>
        <dbReference type="EMBL" id="OJT11092.1"/>
    </source>
</evidence>
<organism evidence="13 14">
    <name type="scientific">Trametes pubescens</name>
    <name type="common">White-rot fungus</name>
    <dbReference type="NCBI Taxonomy" id="154538"/>
    <lineage>
        <taxon>Eukaryota</taxon>
        <taxon>Fungi</taxon>
        <taxon>Dikarya</taxon>
        <taxon>Basidiomycota</taxon>
        <taxon>Agaricomycotina</taxon>
        <taxon>Agaricomycetes</taxon>
        <taxon>Polyporales</taxon>
        <taxon>Polyporaceae</taxon>
        <taxon>Trametes</taxon>
    </lineage>
</organism>
<dbReference type="SUPFAM" id="SSF48264">
    <property type="entry name" value="Cytochrome P450"/>
    <property type="match status" value="1"/>
</dbReference>
<dbReference type="InterPro" id="IPR017972">
    <property type="entry name" value="Cyt_P450_CS"/>
</dbReference>
<dbReference type="OrthoDB" id="2752804at2759"/>
<dbReference type="GO" id="GO:0004497">
    <property type="term" value="F:monooxygenase activity"/>
    <property type="evidence" value="ECO:0007669"/>
    <property type="project" value="UniProtKB-KW"/>
</dbReference>
<dbReference type="InterPro" id="IPR036396">
    <property type="entry name" value="Cyt_P450_sf"/>
</dbReference>
<evidence type="ECO:0000256" key="12">
    <source>
        <dbReference type="RuleBase" id="RU000461"/>
    </source>
</evidence>
<keyword evidence="11" id="KW-0472">Membrane</keyword>
<comment type="similarity">
    <text evidence="3 12">Belongs to the cytochrome P450 family.</text>
</comment>
<dbReference type="InterPro" id="IPR050364">
    <property type="entry name" value="Cytochrome_P450_fung"/>
</dbReference>
<keyword evidence="5" id="KW-0812">Transmembrane</keyword>
<dbReference type="GO" id="GO:0016705">
    <property type="term" value="F:oxidoreductase activity, acting on paired donors, with incorporation or reduction of molecular oxygen"/>
    <property type="evidence" value="ECO:0007669"/>
    <property type="project" value="InterPro"/>
</dbReference>
<dbReference type="STRING" id="154538.A0A1M2VU86"/>
<protein>
    <submittedName>
        <fullName evidence="13">Cytochrome P450 2F2</fullName>
    </submittedName>
</protein>
<evidence type="ECO:0000313" key="14">
    <source>
        <dbReference type="Proteomes" id="UP000184267"/>
    </source>
</evidence>
<dbReference type="OMA" id="EHIAMNT"/>
<name>A0A1M2VU86_TRAPU</name>